<accession>A0A816L129</accession>
<dbReference type="Proteomes" id="UP001295469">
    <property type="component" value="Chromosome C05"/>
</dbReference>
<name>A0A816L129_BRANA</name>
<evidence type="ECO:0000313" key="1">
    <source>
        <dbReference type="EMBL" id="CAF1929624.1"/>
    </source>
</evidence>
<gene>
    <name evidence="1" type="ORF">DARMORV10_C05P34320.1</name>
</gene>
<dbReference type="EMBL" id="HG994369">
    <property type="protein sequence ID" value="CAF1929624.1"/>
    <property type="molecule type" value="Genomic_DNA"/>
</dbReference>
<feature type="non-terminal residue" evidence="1">
    <location>
        <position position="1"/>
    </location>
</feature>
<organism evidence="1">
    <name type="scientific">Brassica napus</name>
    <name type="common">Rape</name>
    <dbReference type="NCBI Taxonomy" id="3708"/>
    <lineage>
        <taxon>Eukaryota</taxon>
        <taxon>Viridiplantae</taxon>
        <taxon>Streptophyta</taxon>
        <taxon>Embryophyta</taxon>
        <taxon>Tracheophyta</taxon>
        <taxon>Spermatophyta</taxon>
        <taxon>Magnoliopsida</taxon>
        <taxon>eudicotyledons</taxon>
        <taxon>Gunneridae</taxon>
        <taxon>Pentapetalae</taxon>
        <taxon>rosids</taxon>
        <taxon>malvids</taxon>
        <taxon>Brassicales</taxon>
        <taxon>Brassicaceae</taxon>
        <taxon>Brassiceae</taxon>
        <taxon>Brassica</taxon>
    </lineage>
</organism>
<proteinExistence type="predicted"/>
<reference evidence="1" key="1">
    <citation type="submission" date="2021-01" db="EMBL/GenBank/DDBJ databases">
        <authorList>
            <consortium name="Genoscope - CEA"/>
            <person name="William W."/>
        </authorList>
    </citation>
    <scope>NUCLEOTIDE SEQUENCE</scope>
</reference>
<dbReference type="AlphaFoldDB" id="A0A816L129"/>
<protein>
    <submittedName>
        <fullName evidence="1">(rape) hypothetical protein</fullName>
    </submittedName>
</protein>
<sequence>QVISFLLTAYVQTSMRQIFLFHVVLIRKNQQGLSIKIEGDGRSTSSTLINKKPEKYGVRYSRLRYLHDAKDVIISHGADLISGLDSVAAMCHLLVVSGEAEVLGGNMKKQIMDESENLSLN</sequence>